<evidence type="ECO:0000256" key="2">
    <source>
        <dbReference type="ARBA" id="ARBA00023002"/>
    </source>
</evidence>
<comment type="caution">
    <text evidence="3">The sequence shown here is derived from an EMBL/GenBank/DDBJ whole genome shotgun (WGS) entry which is preliminary data.</text>
</comment>
<dbReference type="EMBL" id="AZHX01002117">
    <property type="protein sequence ID" value="ETW96967.1"/>
    <property type="molecule type" value="Genomic_DNA"/>
</dbReference>
<keyword evidence="2" id="KW-0560">Oxidoreductase</keyword>
<dbReference type="AlphaFoldDB" id="W4LG39"/>
<dbReference type="NCBIfam" id="NF005559">
    <property type="entry name" value="PRK07231.1"/>
    <property type="match status" value="1"/>
</dbReference>
<dbReference type="PANTHER" id="PTHR42760:SF40">
    <property type="entry name" value="3-OXOACYL-[ACYL-CARRIER-PROTEIN] REDUCTASE, CHLOROPLASTIC"/>
    <property type="match status" value="1"/>
</dbReference>
<protein>
    <submittedName>
        <fullName evidence="3">SDR-family protein</fullName>
    </submittedName>
</protein>
<dbReference type="Gene3D" id="3.40.50.720">
    <property type="entry name" value="NAD(P)-binding Rossmann-like Domain"/>
    <property type="match status" value="1"/>
</dbReference>
<evidence type="ECO:0000313" key="4">
    <source>
        <dbReference type="Proteomes" id="UP000019140"/>
    </source>
</evidence>
<reference evidence="3 4" key="1">
    <citation type="journal article" date="2014" name="Nature">
        <title>An environmental bacterial taxon with a large and distinct metabolic repertoire.</title>
        <authorList>
            <person name="Wilson M.C."/>
            <person name="Mori T."/>
            <person name="Ruckert C."/>
            <person name="Uria A.R."/>
            <person name="Helf M.J."/>
            <person name="Takada K."/>
            <person name="Gernert C."/>
            <person name="Steffens U.A."/>
            <person name="Heycke N."/>
            <person name="Schmitt S."/>
            <person name="Rinke C."/>
            <person name="Helfrich E.J."/>
            <person name="Brachmann A.O."/>
            <person name="Gurgui C."/>
            <person name="Wakimoto T."/>
            <person name="Kracht M."/>
            <person name="Crusemann M."/>
            <person name="Hentschel U."/>
            <person name="Abe I."/>
            <person name="Matsunaga S."/>
            <person name="Kalinowski J."/>
            <person name="Takeyama H."/>
            <person name="Piel J."/>
        </authorList>
    </citation>
    <scope>NUCLEOTIDE SEQUENCE [LARGE SCALE GENOMIC DNA]</scope>
    <source>
        <strain evidence="4">TSY2</strain>
    </source>
</reference>
<dbReference type="HOGENOM" id="CLU_010194_1_2_7"/>
<dbReference type="Proteomes" id="UP000019140">
    <property type="component" value="Unassembled WGS sequence"/>
</dbReference>
<dbReference type="PATRIC" id="fig|1429439.4.peg.7572"/>
<evidence type="ECO:0000256" key="1">
    <source>
        <dbReference type="ARBA" id="ARBA00006484"/>
    </source>
</evidence>
<dbReference type="PANTHER" id="PTHR42760">
    <property type="entry name" value="SHORT-CHAIN DEHYDROGENASES/REDUCTASES FAMILY MEMBER"/>
    <property type="match status" value="1"/>
</dbReference>
<dbReference type="SUPFAM" id="SSF51735">
    <property type="entry name" value="NAD(P)-binding Rossmann-fold domains"/>
    <property type="match status" value="1"/>
</dbReference>
<name>W4LG39_9BACT</name>
<dbReference type="InterPro" id="IPR002347">
    <property type="entry name" value="SDR_fam"/>
</dbReference>
<dbReference type="Pfam" id="PF13561">
    <property type="entry name" value="adh_short_C2"/>
    <property type="match status" value="1"/>
</dbReference>
<sequence length="264" mass="28183">MTIKKIEGKDMGRVQDRVAVVTGAANGLGKAIAMRLAEEGARLALGDIEAAGLERTAASLTAIGTETVTVTGDLTEEEPAQHLIQTAVDRFGQLDILVNNVGGSRNAKIWEMTAENWDFVLRLNLRSTFLCTHHAVPHMMQQRSGKIVCISSGAREGTPWTAYYQGGAAYSAAKAGVHGFIRDVALELAEYSINVNAVAPGPIDTERAGENLRHLNETADYSPNRMTPLGRLGQPLEVANAVLFLVSDEAAYITGHTMAVAGGR</sequence>
<evidence type="ECO:0000313" key="3">
    <source>
        <dbReference type="EMBL" id="ETW96967.1"/>
    </source>
</evidence>
<proteinExistence type="inferred from homology"/>
<dbReference type="PRINTS" id="PR00080">
    <property type="entry name" value="SDRFAMILY"/>
</dbReference>
<dbReference type="FunFam" id="3.40.50.720:FF:000173">
    <property type="entry name" value="3-oxoacyl-[acyl-carrier protein] reductase"/>
    <property type="match status" value="1"/>
</dbReference>
<comment type="similarity">
    <text evidence="1">Belongs to the short-chain dehydrogenases/reductases (SDR) family.</text>
</comment>
<accession>W4LG39</accession>
<dbReference type="GO" id="GO:0016616">
    <property type="term" value="F:oxidoreductase activity, acting on the CH-OH group of donors, NAD or NADP as acceptor"/>
    <property type="evidence" value="ECO:0007669"/>
    <property type="project" value="TreeGrafter"/>
</dbReference>
<dbReference type="InterPro" id="IPR036291">
    <property type="entry name" value="NAD(P)-bd_dom_sf"/>
</dbReference>
<organism evidence="3 4">
    <name type="scientific">Candidatus Entotheonella gemina</name>
    <dbReference type="NCBI Taxonomy" id="1429439"/>
    <lineage>
        <taxon>Bacteria</taxon>
        <taxon>Pseudomonadati</taxon>
        <taxon>Nitrospinota/Tectimicrobiota group</taxon>
        <taxon>Candidatus Tectimicrobiota</taxon>
        <taxon>Candidatus Entotheonellia</taxon>
        <taxon>Candidatus Entotheonellales</taxon>
        <taxon>Candidatus Entotheonellaceae</taxon>
        <taxon>Candidatus Entotheonella</taxon>
    </lineage>
</organism>
<gene>
    <name evidence="3" type="ORF">ETSY2_45450</name>
</gene>
<dbReference type="PRINTS" id="PR00081">
    <property type="entry name" value="GDHRDH"/>
</dbReference>
<dbReference type="GO" id="GO:0030497">
    <property type="term" value="P:fatty acid elongation"/>
    <property type="evidence" value="ECO:0007669"/>
    <property type="project" value="TreeGrafter"/>
</dbReference>
<keyword evidence="4" id="KW-1185">Reference proteome</keyword>